<dbReference type="AlphaFoldDB" id="A0A1G9J4A8"/>
<dbReference type="InterPro" id="IPR023577">
    <property type="entry name" value="CYTH_domain"/>
</dbReference>
<feature type="coiled-coil region" evidence="1">
    <location>
        <begin position="1"/>
        <end position="28"/>
    </location>
</feature>
<evidence type="ECO:0000313" key="4">
    <source>
        <dbReference type="Proteomes" id="UP000183162"/>
    </source>
</evidence>
<dbReference type="Gene3D" id="2.40.320.10">
    <property type="entry name" value="Hypothetical Protein Pfu-838710-001"/>
    <property type="match status" value="1"/>
</dbReference>
<evidence type="ECO:0000256" key="1">
    <source>
        <dbReference type="SAM" id="Coils"/>
    </source>
</evidence>
<accession>A0A1G9J4A8</accession>
<sequence length="243" mass="28245">MKSLSNAKNELELKYQLSEEVLSIYEEKVKKACFVSVGECLETDITVDLPNFESKSKGIVIRYRIISVGRYLLTIKLKRQNNHCQEYVELEYSSDSDDSLAFSDIQCLLQKELGVVLPRIILEGKDVSENCIYLINQLYDLGFTRCRMFSQKKRHEYKKENMAVCFDLFPSQVGAFIELEAFSEEKLIALKELMALPEHCRISKNYGKIIQDSLKKQGLDSNRSRICLFDETLRQFAYKKFHS</sequence>
<name>A0A1G9J4A8_STREI</name>
<evidence type="ECO:0000259" key="2">
    <source>
        <dbReference type="PROSITE" id="PS51707"/>
    </source>
</evidence>
<gene>
    <name evidence="3" type="ORF">SAMN05216400_0453</name>
</gene>
<feature type="domain" description="CYTH" evidence="2">
    <location>
        <begin position="8"/>
        <end position="212"/>
    </location>
</feature>
<dbReference type="InterPro" id="IPR033469">
    <property type="entry name" value="CYTH-like_dom_sf"/>
</dbReference>
<organism evidence="3 4">
    <name type="scientific">Streptococcus equinus</name>
    <name type="common">Streptococcus bovis</name>
    <dbReference type="NCBI Taxonomy" id="1335"/>
    <lineage>
        <taxon>Bacteria</taxon>
        <taxon>Bacillati</taxon>
        <taxon>Bacillota</taxon>
        <taxon>Bacilli</taxon>
        <taxon>Lactobacillales</taxon>
        <taxon>Streptococcaceae</taxon>
        <taxon>Streptococcus</taxon>
    </lineage>
</organism>
<evidence type="ECO:0000313" key="3">
    <source>
        <dbReference type="EMBL" id="SDL32357.1"/>
    </source>
</evidence>
<dbReference type="Proteomes" id="UP000183162">
    <property type="component" value="Unassembled WGS sequence"/>
</dbReference>
<proteinExistence type="predicted"/>
<dbReference type="PROSITE" id="PS51707">
    <property type="entry name" value="CYTH"/>
    <property type="match status" value="1"/>
</dbReference>
<reference evidence="3 4" key="1">
    <citation type="submission" date="2016-10" db="EMBL/GenBank/DDBJ databases">
        <authorList>
            <person name="de Groot N.N."/>
        </authorList>
    </citation>
    <scope>NUCLEOTIDE SEQUENCE [LARGE SCALE GENOMIC DNA]</scope>
    <source>
        <strain evidence="3 4">Sb09</strain>
    </source>
</reference>
<dbReference type="SUPFAM" id="SSF55154">
    <property type="entry name" value="CYTH-like phosphatases"/>
    <property type="match status" value="1"/>
</dbReference>
<keyword evidence="1" id="KW-0175">Coiled coil</keyword>
<protein>
    <submittedName>
        <fullName evidence="3">Adenylate cyclase class IV, CYTH domain</fullName>
    </submittedName>
</protein>
<dbReference type="EMBL" id="FNGX01000001">
    <property type="protein sequence ID" value="SDL32357.1"/>
    <property type="molecule type" value="Genomic_DNA"/>
</dbReference>